<gene>
    <name evidence="2" type="ORF">POVWA2_078830</name>
</gene>
<dbReference type="Pfam" id="PF05795">
    <property type="entry name" value="Plasmodium_Vir"/>
    <property type="match status" value="1"/>
</dbReference>
<keyword evidence="1" id="KW-1133">Transmembrane helix</keyword>
<protein>
    <submittedName>
        <fullName evidence="2">PIR Superfamily Protein</fullName>
    </submittedName>
</protein>
<dbReference type="Proteomes" id="UP000078550">
    <property type="component" value="Unassembled WGS sequence"/>
</dbReference>
<organism evidence="2 3">
    <name type="scientific">Plasmodium ovale wallikeri</name>
    <dbReference type="NCBI Taxonomy" id="864142"/>
    <lineage>
        <taxon>Eukaryota</taxon>
        <taxon>Sar</taxon>
        <taxon>Alveolata</taxon>
        <taxon>Apicomplexa</taxon>
        <taxon>Aconoidasida</taxon>
        <taxon>Haemosporida</taxon>
        <taxon>Plasmodiidae</taxon>
        <taxon>Plasmodium</taxon>
        <taxon>Plasmodium (Plasmodium)</taxon>
    </lineage>
</organism>
<evidence type="ECO:0000313" key="2">
    <source>
        <dbReference type="EMBL" id="SBT57340.1"/>
    </source>
</evidence>
<feature type="transmembrane region" description="Helical" evidence="1">
    <location>
        <begin position="267"/>
        <end position="286"/>
    </location>
</feature>
<evidence type="ECO:0000313" key="3">
    <source>
        <dbReference type="Proteomes" id="UP000078550"/>
    </source>
</evidence>
<sequence>MENKTEVLKNKLNSFNFDFMLNNVVTLCDQCKLCDNLSVTKKNDPWFKIFCYQFVRNLETFKDMSRYFTPEQRIRRCNSLIYWMNNKVKNIYEKSEVNNKNNIINELLNVWRQFDALEVKGNLSSQCSIPDNRVLNNLEEMKNEKKMSDYCENYDELKSLLTKSYIINDCHIYYSYFKDSFHEFSNIATENQEKCLKIKKCFHFCNNADPKNLINIANCKVVQISKDNNEYIEKKECDTLKDQAVAEKTCETREFRISEFTFSDNRAIILILFALWGIFLSFLFLYKMTPFRAWISNKLGKKKIIRDNFNEQSDDETFDVDYETADRNMQNTEYNIIYNSDWNSSR</sequence>
<dbReference type="AlphaFoldDB" id="A0A1A9AM95"/>
<accession>A0A1A9AM95</accession>
<name>A0A1A9AM95_PLAOA</name>
<dbReference type="EMBL" id="FLRE01001817">
    <property type="protein sequence ID" value="SBT57340.1"/>
    <property type="molecule type" value="Genomic_DNA"/>
</dbReference>
<keyword evidence="1" id="KW-0472">Membrane</keyword>
<dbReference type="InterPro" id="IPR008780">
    <property type="entry name" value="Plasmodium_Vir"/>
</dbReference>
<keyword evidence="1" id="KW-0812">Transmembrane</keyword>
<proteinExistence type="predicted"/>
<reference evidence="3" key="1">
    <citation type="submission" date="2016-05" db="EMBL/GenBank/DDBJ databases">
        <authorList>
            <person name="Naeem Raeece"/>
        </authorList>
    </citation>
    <scope>NUCLEOTIDE SEQUENCE [LARGE SCALE GENOMIC DNA]</scope>
</reference>
<evidence type="ECO:0000256" key="1">
    <source>
        <dbReference type="SAM" id="Phobius"/>
    </source>
</evidence>